<accession>A0A7J5AJX1</accession>
<gene>
    <name evidence="1" type="ORF">F7018_10230</name>
</gene>
<proteinExistence type="predicted"/>
<dbReference type="Proteomes" id="UP000467305">
    <property type="component" value="Unassembled WGS sequence"/>
</dbReference>
<protein>
    <submittedName>
        <fullName evidence="1">Uncharacterized protein</fullName>
    </submittedName>
</protein>
<dbReference type="AlphaFoldDB" id="A0A7J5AJX1"/>
<reference evidence="1 2" key="1">
    <citation type="submission" date="2019-09" db="EMBL/GenBank/DDBJ databases">
        <authorList>
            <person name="Cao W.R."/>
        </authorList>
    </citation>
    <scope>NUCLEOTIDE SEQUENCE [LARGE SCALE GENOMIC DNA]</scope>
    <source>
        <strain evidence="2">a4</strain>
    </source>
</reference>
<dbReference type="OrthoDB" id="9810066at2"/>
<comment type="caution">
    <text evidence="1">The sequence shown here is derived from an EMBL/GenBank/DDBJ whole genome shotgun (WGS) entry which is preliminary data.</text>
</comment>
<dbReference type="RefSeq" id="WP_150899968.1">
    <property type="nucleotide sequence ID" value="NZ_WAAU01000014.1"/>
</dbReference>
<evidence type="ECO:0000313" key="1">
    <source>
        <dbReference type="EMBL" id="KAB1157299.1"/>
    </source>
</evidence>
<name>A0A7J5AJX1_9FLAO</name>
<sequence>MRNYVFILVFLFSASDSFSIIGGQIFSQNKSSKLDVTSFTNDTVASKVKLIEATEASTFINNNLKNVFAFSNSITKEFSYWKKAKYIKVDHNYDILTLKSIANVFFNLKKKAFAYIDEKENIININSSKVITNTITLPKQNFHDSLVITTFGKMMALNTLNQSVFPYISRVHLTYRQYFFSTPVHALLKKRNDKDSLFNKLMFNTNS</sequence>
<keyword evidence="2" id="KW-1185">Reference proteome</keyword>
<dbReference type="EMBL" id="WAAU01000014">
    <property type="protein sequence ID" value="KAB1157299.1"/>
    <property type="molecule type" value="Genomic_DNA"/>
</dbReference>
<organism evidence="1 2">
    <name type="scientific">Tenacibaculum aiptasiae</name>
    <dbReference type="NCBI Taxonomy" id="426481"/>
    <lineage>
        <taxon>Bacteria</taxon>
        <taxon>Pseudomonadati</taxon>
        <taxon>Bacteroidota</taxon>
        <taxon>Flavobacteriia</taxon>
        <taxon>Flavobacteriales</taxon>
        <taxon>Flavobacteriaceae</taxon>
        <taxon>Tenacibaculum</taxon>
    </lineage>
</organism>
<evidence type="ECO:0000313" key="2">
    <source>
        <dbReference type="Proteomes" id="UP000467305"/>
    </source>
</evidence>